<dbReference type="Pfam" id="PF00009">
    <property type="entry name" value="GTP_EFTU"/>
    <property type="match status" value="1"/>
</dbReference>
<dbReference type="NCBIfam" id="TIGR00487">
    <property type="entry name" value="IF-2"/>
    <property type="match status" value="1"/>
</dbReference>
<dbReference type="GO" id="GO:0005525">
    <property type="term" value="F:GTP binding"/>
    <property type="evidence" value="ECO:0007669"/>
    <property type="project" value="UniProtKB-KW"/>
</dbReference>
<feature type="compositionally biased region" description="Acidic residues" evidence="12">
    <location>
        <begin position="86"/>
        <end position="110"/>
    </location>
</feature>
<organism evidence="14 15">
    <name type="scientific">Halanaerobium saccharolyticum</name>
    <dbReference type="NCBI Taxonomy" id="43595"/>
    <lineage>
        <taxon>Bacteria</taxon>
        <taxon>Bacillati</taxon>
        <taxon>Bacillota</taxon>
        <taxon>Clostridia</taxon>
        <taxon>Halanaerobiales</taxon>
        <taxon>Halanaerobiaceae</taxon>
        <taxon>Halanaerobium</taxon>
    </lineage>
</organism>
<dbReference type="Gene3D" id="3.40.50.10050">
    <property type="entry name" value="Translation initiation factor IF- 2, domain 3"/>
    <property type="match status" value="1"/>
</dbReference>
<dbReference type="InterPro" id="IPR027417">
    <property type="entry name" value="P-loop_NTPase"/>
</dbReference>
<keyword evidence="4 10" id="KW-0963">Cytoplasm</keyword>
<dbReference type="InterPro" id="IPR000178">
    <property type="entry name" value="TF_IF2_bacterial-like"/>
</dbReference>
<dbReference type="InterPro" id="IPR005225">
    <property type="entry name" value="Small_GTP-bd"/>
</dbReference>
<dbReference type="InterPro" id="IPR006847">
    <property type="entry name" value="IF2_N"/>
</dbReference>
<dbReference type="Gene3D" id="1.10.10.2480">
    <property type="match status" value="1"/>
</dbReference>
<reference evidence="14 15" key="1">
    <citation type="submission" date="2018-04" db="EMBL/GenBank/DDBJ databases">
        <title>Subsurface microbial communities from deep shales in Ohio and West Virginia, USA.</title>
        <authorList>
            <person name="Wrighton K."/>
        </authorList>
    </citation>
    <scope>NUCLEOTIDE SEQUENCE [LARGE SCALE GENOMIC DNA]</scope>
    <source>
        <strain evidence="14 15">WC1</strain>
    </source>
</reference>
<dbReference type="NCBIfam" id="TIGR00231">
    <property type="entry name" value="small_GTP"/>
    <property type="match status" value="1"/>
</dbReference>
<comment type="similarity">
    <text evidence="2 10 11">Belongs to the TRAFAC class translation factor GTPase superfamily. Classic translation factor GTPase family. IF-2 subfamily.</text>
</comment>
<evidence type="ECO:0000256" key="10">
    <source>
        <dbReference type="HAMAP-Rule" id="MF_00100"/>
    </source>
</evidence>
<evidence type="ECO:0000256" key="8">
    <source>
        <dbReference type="ARBA" id="ARBA00023134"/>
    </source>
</evidence>
<dbReference type="CDD" id="cd03702">
    <property type="entry name" value="IF2_mtIF2_II"/>
    <property type="match status" value="1"/>
</dbReference>
<dbReference type="InterPro" id="IPR053905">
    <property type="entry name" value="EF-G-like_DII"/>
</dbReference>
<dbReference type="PANTHER" id="PTHR43381:SF5">
    <property type="entry name" value="TR-TYPE G DOMAIN-CONTAINING PROTEIN"/>
    <property type="match status" value="1"/>
</dbReference>
<evidence type="ECO:0000313" key="15">
    <source>
        <dbReference type="Proteomes" id="UP000244089"/>
    </source>
</evidence>
<dbReference type="GO" id="GO:0003743">
    <property type="term" value="F:translation initiation factor activity"/>
    <property type="evidence" value="ECO:0007669"/>
    <property type="project" value="UniProtKB-UniRule"/>
</dbReference>
<keyword evidence="6 10" id="KW-0547">Nucleotide-binding</keyword>
<dbReference type="InterPro" id="IPR036925">
    <property type="entry name" value="TIF_IF2_dom3_sf"/>
</dbReference>
<dbReference type="PROSITE" id="PS51722">
    <property type="entry name" value="G_TR_2"/>
    <property type="match status" value="1"/>
</dbReference>
<evidence type="ECO:0000313" key="14">
    <source>
        <dbReference type="EMBL" id="PTW01660.1"/>
    </source>
</evidence>
<evidence type="ECO:0000256" key="4">
    <source>
        <dbReference type="ARBA" id="ARBA00022490"/>
    </source>
</evidence>
<dbReference type="SUPFAM" id="SSF52156">
    <property type="entry name" value="Initiation factor IF2/eIF5b, domain 3"/>
    <property type="match status" value="1"/>
</dbReference>
<dbReference type="AlphaFoldDB" id="A0A2T5RPD5"/>
<dbReference type="GO" id="GO:0005829">
    <property type="term" value="C:cytosol"/>
    <property type="evidence" value="ECO:0007669"/>
    <property type="project" value="TreeGrafter"/>
</dbReference>
<evidence type="ECO:0000256" key="6">
    <source>
        <dbReference type="ARBA" id="ARBA00022741"/>
    </source>
</evidence>
<dbReference type="RefSeq" id="WP_108138317.1">
    <property type="nucleotide sequence ID" value="NZ_QAXS01000004.1"/>
</dbReference>
<dbReference type="SUPFAM" id="SSF52540">
    <property type="entry name" value="P-loop containing nucleoside triphosphate hydrolases"/>
    <property type="match status" value="1"/>
</dbReference>
<dbReference type="InterPro" id="IPR015760">
    <property type="entry name" value="TIF_IF2"/>
</dbReference>
<feature type="domain" description="Tr-type G" evidence="13">
    <location>
        <begin position="191"/>
        <end position="360"/>
    </location>
</feature>
<dbReference type="EMBL" id="QAXS01000004">
    <property type="protein sequence ID" value="PTW01660.1"/>
    <property type="molecule type" value="Genomic_DNA"/>
</dbReference>
<dbReference type="FunFam" id="3.40.50.300:FF:000019">
    <property type="entry name" value="Translation initiation factor IF-2"/>
    <property type="match status" value="1"/>
</dbReference>
<evidence type="ECO:0000256" key="1">
    <source>
        <dbReference type="ARBA" id="ARBA00004496"/>
    </source>
</evidence>
<dbReference type="Pfam" id="PF03144">
    <property type="entry name" value="GTP_EFTU_D2"/>
    <property type="match status" value="1"/>
</dbReference>
<dbReference type="CDD" id="cd01887">
    <property type="entry name" value="IF2_eIF5B"/>
    <property type="match status" value="1"/>
</dbReference>
<feature type="region of interest" description="Disordered" evidence="12">
    <location>
        <begin position="56"/>
        <end position="110"/>
    </location>
</feature>
<evidence type="ECO:0000259" key="13">
    <source>
        <dbReference type="PROSITE" id="PS51722"/>
    </source>
</evidence>
<accession>A0A2T5RPD5</accession>
<dbReference type="InterPro" id="IPR044145">
    <property type="entry name" value="IF2_II"/>
</dbReference>
<dbReference type="Pfam" id="PF22042">
    <property type="entry name" value="EF-G_D2"/>
    <property type="match status" value="1"/>
</dbReference>
<comment type="caution">
    <text evidence="14">The sequence shown here is derived from an EMBL/GenBank/DDBJ whole genome shotgun (WGS) entry which is preliminary data.</text>
</comment>
<feature type="compositionally biased region" description="Basic and acidic residues" evidence="12">
    <location>
        <begin position="57"/>
        <end position="83"/>
    </location>
</feature>
<dbReference type="Gene3D" id="2.40.30.10">
    <property type="entry name" value="Translation factors"/>
    <property type="match status" value="2"/>
</dbReference>
<evidence type="ECO:0000256" key="7">
    <source>
        <dbReference type="ARBA" id="ARBA00022917"/>
    </source>
</evidence>
<evidence type="ECO:0000256" key="11">
    <source>
        <dbReference type="RuleBase" id="RU000644"/>
    </source>
</evidence>
<feature type="binding site" evidence="10">
    <location>
        <begin position="300"/>
        <end position="303"/>
    </location>
    <ligand>
        <name>GTP</name>
        <dbReference type="ChEBI" id="CHEBI:37565"/>
    </ligand>
</feature>
<dbReference type="Pfam" id="PF04760">
    <property type="entry name" value="IF2_N"/>
    <property type="match status" value="2"/>
</dbReference>
<dbReference type="OrthoDB" id="9811804at2"/>
<keyword evidence="5 10" id="KW-0396">Initiation factor</keyword>
<comment type="subcellular location">
    <subcellularLocation>
        <location evidence="1 10">Cytoplasm</location>
    </subcellularLocation>
</comment>
<dbReference type="SUPFAM" id="SSF50447">
    <property type="entry name" value="Translation proteins"/>
    <property type="match status" value="2"/>
</dbReference>
<dbReference type="Gene3D" id="3.40.50.300">
    <property type="entry name" value="P-loop containing nucleotide triphosphate hydrolases"/>
    <property type="match status" value="1"/>
</dbReference>
<dbReference type="GO" id="GO:0003924">
    <property type="term" value="F:GTPase activity"/>
    <property type="evidence" value="ECO:0007669"/>
    <property type="project" value="UniProtKB-UniRule"/>
</dbReference>
<dbReference type="InterPro" id="IPR023115">
    <property type="entry name" value="TIF_IF2_dom3"/>
</dbReference>
<dbReference type="FunFam" id="3.40.50.10050:FF:000001">
    <property type="entry name" value="Translation initiation factor IF-2"/>
    <property type="match status" value="1"/>
</dbReference>
<dbReference type="InterPro" id="IPR000795">
    <property type="entry name" value="T_Tr_GTP-bd_dom"/>
</dbReference>
<dbReference type="FunFam" id="2.40.30.10:FF:000008">
    <property type="entry name" value="Translation initiation factor IF-2"/>
    <property type="match status" value="1"/>
</dbReference>
<dbReference type="InterPro" id="IPR004161">
    <property type="entry name" value="EFTu-like_2"/>
</dbReference>
<keyword evidence="7 10" id="KW-0648">Protein biosynthesis</keyword>
<dbReference type="PANTHER" id="PTHR43381">
    <property type="entry name" value="TRANSLATION INITIATION FACTOR IF-2-RELATED"/>
    <property type="match status" value="1"/>
</dbReference>
<comment type="function">
    <text evidence="9 10 11">One of the essential components for the initiation of protein synthesis. Protects formylmethionyl-tRNA from spontaneous hydrolysis and promotes its binding to the 30S ribosomal subunits. Also involved in the hydrolysis of GTP during the formation of the 70S ribosomal complex.</text>
</comment>
<evidence type="ECO:0000256" key="12">
    <source>
        <dbReference type="SAM" id="MobiDB-lite"/>
    </source>
</evidence>
<dbReference type="CDD" id="cd03692">
    <property type="entry name" value="mtIF2_IVc"/>
    <property type="match status" value="1"/>
</dbReference>
<dbReference type="InterPro" id="IPR009000">
    <property type="entry name" value="Transl_B-barrel_sf"/>
</dbReference>
<sequence length="691" mass="75605">MAKIRVYNLAHELDMDSKEVIELLNDLDIDVSSHMSTITDETAELVKGMYAGDNTAEENKEAHKEAVKAEAEKSKEEAEKAAEAAEQAESEVEAEAEENEAEEIEEDAVEIETPITVKEFAEEIGQAPNNLIVELMNMGVMASVNQSLDEDTLELLAEEIGVKIKFKSEEEEKASLRVGPEIEDREEDLEVRPPIVTVMGHVDHGKTTLLDVIRESRVAGSEAGGITQHIGAYQAEVDNKKITFIDTPGHEAFTAMRARGAQITDIAILVVAADDGIMPQTEEAINHAKAAGIPIIVAINKIDKANAQPERVKQELTEYGLVPEDWGGNTICVNVSALQKQNIGELLEMIILVSEMEELKANPNRLAEGIVIEAELDKGRGPVATVLVKNGTLKVGDPLLAGLTSGRVRAMFNEYGDSLDEAGPSSAVEVLGFNEVPDAGDFVQVLEDERQARDVASDRQDEKRQAELKSDAKVSLDDLYKQIQEGEVKELNIIIKADVQGSIEALKASLLRLGTDEVTVNVIHTGVGGVNETDVNLASASNAIIIGFNVRPDNNALKAAEKEKVDIRTYRVIYKALEDIKDAMAGLLDPELREEVTGRAEVRDTFKVPDVGIIAGAYITDGHVNRNYDARLIRDGVVIHEGTISSLKRFENDVREVKSGYECGIGIENYNDIKVGDIIEFYTYKEIKRSL</sequence>
<feature type="region of interest" description="G-domain" evidence="10">
    <location>
        <begin position="194"/>
        <end position="342"/>
    </location>
</feature>
<keyword evidence="8 10" id="KW-0342">GTP-binding</keyword>
<dbReference type="Proteomes" id="UP000244089">
    <property type="component" value="Unassembled WGS sequence"/>
</dbReference>
<evidence type="ECO:0000256" key="5">
    <source>
        <dbReference type="ARBA" id="ARBA00022540"/>
    </source>
</evidence>
<gene>
    <name evidence="10" type="primary">infB</name>
    <name evidence="14" type="ORF">C8C76_1047</name>
</gene>
<dbReference type="HAMAP" id="MF_00100_B">
    <property type="entry name" value="IF_2_B"/>
    <property type="match status" value="1"/>
</dbReference>
<evidence type="ECO:0000256" key="2">
    <source>
        <dbReference type="ARBA" id="ARBA00007733"/>
    </source>
</evidence>
<protein>
    <recommendedName>
        <fullName evidence="3 10">Translation initiation factor IF-2</fullName>
    </recommendedName>
</protein>
<dbReference type="FunFam" id="2.40.30.10:FF:000007">
    <property type="entry name" value="Translation initiation factor IF-2"/>
    <property type="match status" value="1"/>
</dbReference>
<feature type="binding site" evidence="10">
    <location>
        <begin position="246"/>
        <end position="250"/>
    </location>
    <ligand>
        <name>GTP</name>
        <dbReference type="ChEBI" id="CHEBI:37565"/>
    </ligand>
</feature>
<proteinExistence type="inferred from homology"/>
<name>A0A2T5RPD5_9FIRM</name>
<feature type="binding site" evidence="10">
    <location>
        <begin position="200"/>
        <end position="207"/>
    </location>
    <ligand>
        <name>GTP</name>
        <dbReference type="ChEBI" id="CHEBI:37565"/>
    </ligand>
</feature>
<dbReference type="Pfam" id="PF11987">
    <property type="entry name" value="IF-2"/>
    <property type="match status" value="1"/>
</dbReference>
<evidence type="ECO:0000256" key="9">
    <source>
        <dbReference type="ARBA" id="ARBA00025162"/>
    </source>
</evidence>
<evidence type="ECO:0000256" key="3">
    <source>
        <dbReference type="ARBA" id="ARBA00020675"/>
    </source>
</evidence>